<dbReference type="InterPro" id="IPR042070">
    <property type="entry name" value="PucR_C-HTH_sf"/>
</dbReference>
<evidence type="ECO:0000313" key="3">
    <source>
        <dbReference type="Proteomes" id="UP000694460"/>
    </source>
</evidence>
<gene>
    <name evidence="2" type="ORF">JOF57_005512</name>
</gene>
<dbReference type="PANTHER" id="PTHR33744:SF17">
    <property type="entry name" value="CONSERVED PROTEIN"/>
    <property type="match status" value="1"/>
</dbReference>
<feature type="domain" description="PucR C-terminal helix-turn-helix" evidence="1">
    <location>
        <begin position="461"/>
        <end position="515"/>
    </location>
</feature>
<organism evidence="2 3">
    <name type="scientific">Mycolicibacterium lutetiense</name>
    <dbReference type="NCBI Taxonomy" id="1641992"/>
    <lineage>
        <taxon>Bacteria</taxon>
        <taxon>Bacillati</taxon>
        <taxon>Actinomycetota</taxon>
        <taxon>Actinomycetes</taxon>
        <taxon>Mycobacteriales</taxon>
        <taxon>Mycobacteriaceae</taxon>
        <taxon>Mycolicibacterium</taxon>
    </lineage>
</organism>
<protein>
    <recommendedName>
        <fullName evidence="1">PucR C-terminal helix-turn-helix domain-containing protein</fullName>
    </recommendedName>
</protein>
<dbReference type="InterPro" id="IPR025736">
    <property type="entry name" value="PucR_C-HTH_dom"/>
</dbReference>
<dbReference type="Pfam" id="PF13556">
    <property type="entry name" value="HTH_30"/>
    <property type="match status" value="1"/>
</dbReference>
<dbReference type="Gene3D" id="1.10.10.2840">
    <property type="entry name" value="PucR C-terminal helix-turn-helix domain"/>
    <property type="match status" value="1"/>
</dbReference>
<dbReference type="EMBL" id="JAGIOP010000002">
    <property type="protein sequence ID" value="MBP2455599.1"/>
    <property type="molecule type" value="Genomic_DNA"/>
</dbReference>
<dbReference type="PANTHER" id="PTHR33744">
    <property type="entry name" value="CARBOHYDRATE DIACID REGULATOR"/>
    <property type="match status" value="1"/>
</dbReference>
<evidence type="ECO:0000259" key="1">
    <source>
        <dbReference type="Pfam" id="PF13556"/>
    </source>
</evidence>
<dbReference type="Proteomes" id="UP000694460">
    <property type="component" value="Unassembled WGS sequence"/>
</dbReference>
<reference evidence="2 3" key="1">
    <citation type="submission" date="2021-03" db="EMBL/GenBank/DDBJ databases">
        <title>Sequencing the genomes of 1000 actinobacteria strains.</title>
        <authorList>
            <person name="Klenk H.-P."/>
        </authorList>
    </citation>
    <scope>NUCLEOTIDE SEQUENCE [LARGE SCALE GENOMIC DNA]</scope>
    <source>
        <strain evidence="2 3">DSM 46713</strain>
    </source>
</reference>
<comment type="caution">
    <text evidence="2">The sequence shown here is derived from an EMBL/GenBank/DDBJ whole genome shotgun (WGS) entry which is preliminary data.</text>
</comment>
<sequence length="521" mass="55389">MVTLDRLINVLGGYGVRLHAPHGPSPASRSTELRSVVMHEPGQVIGDVLLAVGAGSVAEAMEWAKAARAVVVLVRGPHSPADDDELAADNRIAVMTVEPEVSWSELAAVIYGVVLEGRETESGRGPTDLFALADSLADAVGGAVTIEDRRSALLAYSRLQQHADPARAETILSRGASEPLRTLFEARGVFRHLAGSDEPMFVDGDDELGLTGRMVVAARAGRELLGSIWVACAAPLPDARRAALADGARMVALHLLRSRASADLERQVESELVIRLLEGAADATTAASRLGLPQTPLRVIALRARTGDERHAPLLLAFERATAGFGWSRPGRSALAGNTVYTVLPGAEAETASRWVAGLRAALPEPVTVLAGISGPATAAELALARSEADECLALHEVLHEVRHGDTVGLDERVPVYDEAWDEILLQRLRIAARAGRAPKRGPVAELRAHDQAAGTHYAVTLRAWLEAQGDLAGAGRALGVHENTVRYRLRKMAELTQLDLADARKRLAMMIELAATEGLS</sequence>
<accession>A0ABS5A1G3</accession>
<evidence type="ECO:0000313" key="2">
    <source>
        <dbReference type="EMBL" id="MBP2455599.1"/>
    </source>
</evidence>
<proteinExistence type="predicted"/>
<name>A0ABS5A1G3_9MYCO</name>
<dbReference type="RefSeq" id="WP_209922348.1">
    <property type="nucleotide sequence ID" value="NZ_JAGIOP010000002.1"/>
</dbReference>
<dbReference type="InterPro" id="IPR051448">
    <property type="entry name" value="CdaR-like_regulators"/>
</dbReference>
<keyword evidence="3" id="KW-1185">Reference proteome</keyword>